<dbReference type="CDD" id="cd01995">
    <property type="entry name" value="QueC-like"/>
    <property type="match status" value="1"/>
</dbReference>
<dbReference type="SUPFAM" id="SSF52402">
    <property type="entry name" value="Adenine nucleotide alpha hydrolases-like"/>
    <property type="match status" value="1"/>
</dbReference>
<dbReference type="PANTHER" id="PTHR42914:SF1">
    <property type="entry name" value="7-CYANO-7-DEAZAGUANINE SYNTHASE"/>
    <property type="match status" value="1"/>
</dbReference>
<dbReference type="EMBL" id="VOQR01000001">
    <property type="protein sequence ID" value="TXC69813.1"/>
    <property type="molecule type" value="Genomic_DNA"/>
</dbReference>
<evidence type="ECO:0000256" key="11">
    <source>
        <dbReference type="HAMAP-Rule" id="MF_01633"/>
    </source>
</evidence>
<feature type="binding site" evidence="11">
    <location>
        <position position="194"/>
    </location>
    <ligand>
        <name>Zn(2+)</name>
        <dbReference type="ChEBI" id="CHEBI:29105"/>
    </ligand>
</feature>
<evidence type="ECO:0000313" key="13">
    <source>
        <dbReference type="Proteomes" id="UP000321250"/>
    </source>
</evidence>
<dbReference type="GO" id="GO:0005524">
    <property type="term" value="F:ATP binding"/>
    <property type="evidence" value="ECO:0007669"/>
    <property type="project" value="UniProtKB-UniRule"/>
</dbReference>
<evidence type="ECO:0000256" key="3">
    <source>
        <dbReference type="ARBA" id="ARBA00022723"/>
    </source>
</evidence>
<dbReference type="PIRSF" id="PIRSF006293">
    <property type="entry name" value="ExsB"/>
    <property type="match status" value="1"/>
</dbReference>
<evidence type="ECO:0000313" key="12">
    <source>
        <dbReference type="EMBL" id="TXC69813.1"/>
    </source>
</evidence>
<keyword evidence="6 11" id="KW-0862">Zinc</keyword>
<proteinExistence type="inferred from homology"/>
<accession>A0A5C6UA56</accession>
<keyword evidence="2 11" id="KW-0436">Ligase</keyword>
<comment type="pathway">
    <text evidence="1 11">Purine metabolism; 7-cyano-7-deazaguanine biosynthesis.</text>
</comment>
<sequence length="241" mass="25140">MTSSPIAVALVSGGLDSMVSAAAAREAGYRLLALSVDYNQRHRVELAAARRIADALGAERHIVLPLDLSAFGGSALTADIAVPKDGVGTEDGGGIPVTYVPARNTIFLSLALGWAEAAGARDLFIGVNALDYSGYPDCRPEFIQAFEGLAELATKAGVEGEPFRIRAPLQHMTKADIVREGTRLGLDMGMSWSCYDPAPGGVHCGQCDSCRLRSKGFEDAGIADPTIYATVPGVSAITEGS</sequence>
<keyword evidence="7 11" id="KW-0067">ATP-binding</keyword>
<evidence type="ECO:0000256" key="6">
    <source>
        <dbReference type="ARBA" id="ARBA00022833"/>
    </source>
</evidence>
<dbReference type="InterPro" id="IPR018317">
    <property type="entry name" value="QueC"/>
</dbReference>
<dbReference type="UniPathway" id="UPA00391"/>
<dbReference type="PANTHER" id="PTHR42914">
    <property type="entry name" value="7-CYANO-7-DEAZAGUANINE SYNTHASE"/>
    <property type="match status" value="1"/>
</dbReference>
<dbReference type="NCBIfam" id="TIGR00364">
    <property type="entry name" value="7-cyano-7-deazaguanine synthase QueC"/>
    <property type="match status" value="1"/>
</dbReference>
<evidence type="ECO:0000256" key="9">
    <source>
        <dbReference type="ARBA" id="ARBA00039149"/>
    </source>
</evidence>
<evidence type="ECO:0000256" key="8">
    <source>
        <dbReference type="ARBA" id="ARBA00037993"/>
    </source>
</evidence>
<comment type="cofactor">
    <cofactor evidence="11">
        <name>Zn(2+)</name>
        <dbReference type="ChEBI" id="CHEBI:29105"/>
    </cofactor>
    <text evidence="11">Binds 1 zinc ion per subunit.</text>
</comment>
<dbReference type="Pfam" id="PF06508">
    <property type="entry name" value="QueC"/>
    <property type="match status" value="1"/>
</dbReference>
<feature type="binding site" evidence="11">
    <location>
        <position position="204"/>
    </location>
    <ligand>
        <name>Zn(2+)</name>
        <dbReference type="ChEBI" id="CHEBI:29105"/>
    </ligand>
</feature>
<evidence type="ECO:0000256" key="2">
    <source>
        <dbReference type="ARBA" id="ARBA00022598"/>
    </source>
</evidence>
<dbReference type="EC" id="6.3.4.20" evidence="9 11"/>
<feature type="binding site" evidence="11">
    <location>
        <begin position="11"/>
        <end position="21"/>
    </location>
    <ligand>
        <name>ATP</name>
        <dbReference type="ChEBI" id="CHEBI:30616"/>
    </ligand>
</feature>
<feature type="binding site" evidence="11">
    <location>
        <position position="207"/>
    </location>
    <ligand>
        <name>Zn(2+)</name>
        <dbReference type="ChEBI" id="CHEBI:29105"/>
    </ligand>
</feature>
<evidence type="ECO:0000256" key="4">
    <source>
        <dbReference type="ARBA" id="ARBA00022741"/>
    </source>
</evidence>
<organism evidence="12 13">
    <name type="scientific">Sphingomonas ginsenosidivorax</name>
    <dbReference type="NCBI Taxonomy" id="862135"/>
    <lineage>
        <taxon>Bacteria</taxon>
        <taxon>Pseudomonadati</taxon>
        <taxon>Pseudomonadota</taxon>
        <taxon>Alphaproteobacteria</taxon>
        <taxon>Sphingomonadales</taxon>
        <taxon>Sphingomonadaceae</taxon>
        <taxon>Sphingomonas</taxon>
    </lineage>
</organism>
<dbReference type="GO" id="GO:0008616">
    <property type="term" value="P:tRNA queuosine(34) biosynthetic process"/>
    <property type="evidence" value="ECO:0007669"/>
    <property type="project" value="UniProtKB-UniRule"/>
</dbReference>
<dbReference type="GO" id="GO:0016879">
    <property type="term" value="F:ligase activity, forming carbon-nitrogen bonds"/>
    <property type="evidence" value="ECO:0007669"/>
    <property type="project" value="UniProtKB-UniRule"/>
</dbReference>
<dbReference type="InterPro" id="IPR014729">
    <property type="entry name" value="Rossmann-like_a/b/a_fold"/>
</dbReference>
<gene>
    <name evidence="11 12" type="primary">queC</name>
    <name evidence="12" type="ORF">FSB78_01700</name>
</gene>
<evidence type="ECO:0000256" key="10">
    <source>
        <dbReference type="ARBA" id="ARBA00047890"/>
    </source>
</evidence>
<keyword evidence="5 11" id="KW-0671">Queuosine biosynthesis</keyword>
<comment type="caution">
    <text evidence="12">The sequence shown here is derived from an EMBL/GenBank/DDBJ whole genome shotgun (WGS) entry which is preliminary data.</text>
</comment>
<reference evidence="12 13" key="1">
    <citation type="journal article" date="2013" name="Antonie Van Leeuwenhoek">
        <title>Sphingomonas ginsenosidivorax sp. nov., with the ability to transform ginsenosides.</title>
        <authorList>
            <person name="Jin X.F."/>
            <person name="Kim J.K."/>
            <person name="Liu Q.M."/>
            <person name="Kang M.S."/>
            <person name="He D."/>
            <person name="Jin F.X."/>
            <person name="Kim S.C."/>
            <person name="Im W.T."/>
        </authorList>
    </citation>
    <scope>NUCLEOTIDE SEQUENCE [LARGE SCALE GENOMIC DNA]</scope>
    <source>
        <strain evidence="12 13">KHI67</strain>
    </source>
</reference>
<dbReference type="HAMAP" id="MF_01633">
    <property type="entry name" value="QueC"/>
    <property type="match status" value="1"/>
</dbReference>
<protein>
    <recommendedName>
        <fullName evidence="9 11">7-cyano-7-deazaguanine synthase</fullName>
        <ecNumber evidence="9 11">6.3.4.20</ecNumber>
    </recommendedName>
    <alternativeName>
        <fullName evidence="11">7-cyano-7-carbaguanine synthase</fullName>
    </alternativeName>
    <alternativeName>
        <fullName evidence="11">PreQ(0) synthase</fullName>
    </alternativeName>
    <alternativeName>
        <fullName evidence="11">Queuosine biosynthesis protein QueC</fullName>
    </alternativeName>
</protein>
<name>A0A5C6UA56_9SPHN</name>
<dbReference type="RefSeq" id="WP_147079427.1">
    <property type="nucleotide sequence ID" value="NZ_VOQR01000001.1"/>
</dbReference>
<dbReference type="AlphaFoldDB" id="A0A5C6UA56"/>
<keyword evidence="4 11" id="KW-0547">Nucleotide-binding</keyword>
<evidence type="ECO:0000256" key="5">
    <source>
        <dbReference type="ARBA" id="ARBA00022785"/>
    </source>
</evidence>
<dbReference type="OrthoDB" id="9789567at2"/>
<keyword evidence="13" id="KW-1185">Reference proteome</keyword>
<feature type="binding site" evidence="11">
    <location>
        <position position="210"/>
    </location>
    <ligand>
        <name>Zn(2+)</name>
        <dbReference type="ChEBI" id="CHEBI:29105"/>
    </ligand>
</feature>
<dbReference type="Gene3D" id="3.40.50.620">
    <property type="entry name" value="HUPs"/>
    <property type="match status" value="1"/>
</dbReference>
<comment type="catalytic activity">
    <reaction evidence="10 11">
        <text>7-carboxy-7-carbaguanine + NH4(+) + 2 ATP = 7-cyano-7-carbaguanine + 2 AMP + 2 diphosphate + 2 H(+)</text>
        <dbReference type="Rhea" id="RHEA:27982"/>
        <dbReference type="ChEBI" id="CHEBI:15378"/>
        <dbReference type="ChEBI" id="CHEBI:28938"/>
        <dbReference type="ChEBI" id="CHEBI:30616"/>
        <dbReference type="ChEBI" id="CHEBI:33019"/>
        <dbReference type="ChEBI" id="CHEBI:45075"/>
        <dbReference type="ChEBI" id="CHEBI:61036"/>
        <dbReference type="ChEBI" id="CHEBI:456215"/>
        <dbReference type="EC" id="6.3.4.20"/>
    </reaction>
</comment>
<comment type="similarity">
    <text evidence="8 11">Belongs to the QueC family.</text>
</comment>
<keyword evidence="3 11" id="KW-0479">Metal-binding</keyword>
<comment type="function">
    <text evidence="11">Catalyzes the ATP-dependent conversion of 7-carboxy-7-deazaguanine (CDG) to 7-cyano-7-deazaguanine (preQ(0)).</text>
</comment>
<dbReference type="Proteomes" id="UP000321250">
    <property type="component" value="Unassembled WGS sequence"/>
</dbReference>
<dbReference type="GO" id="GO:0008270">
    <property type="term" value="F:zinc ion binding"/>
    <property type="evidence" value="ECO:0007669"/>
    <property type="project" value="UniProtKB-UniRule"/>
</dbReference>
<evidence type="ECO:0000256" key="1">
    <source>
        <dbReference type="ARBA" id="ARBA00005061"/>
    </source>
</evidence>
<evidence type="ECO:0000256" key="7">
    <source>
        <dbReference type="ARBA" id="ARBA00022840"/>
    </source>
</evidence>